<organism evidence="2 3">
    <name type="scientific">Aquimarina amphilecti</name>
    <dbReference type="NCBI Taxonomy" id="1038014"/>
    <lineage>
        <taxon>Bacteria</taxon>
        <taxon>Pseudomonadati</taxon>
        <taxon>Bacteroidota</taxon>
        <taxon>Flavobacteriia</taxon>
        <taxon>Flavobacteriales</taxon>
        <taxon>Flavobacteriaceae</taxon>
        <taxon>Aquimarina</taxon>
    </lineage>
</organism>
<dbReference type="STRING" id="1038014.SAMN04487910_3626"/>
<sequence length="89" mass="10314">MTDEDLNIAFQKAFDKASSTKIELPPDVMLHFYAYYKQAMHTEGFYTPSGNSELRNAFKLNALFQVKNLTPEEAKLKYIEIVNKYITDI</sequence>
<keyword evidence="3" id="KW-1185">Reference proteome</keyword>
<accession>A0A1H7UA38</accession>
<dbReference type="PROSITE" id="PS51228">
    <property type="entry name" value="ACB_2"/>
    <property type="match status" value="1"/>
</dbReference>
<evidence type="ECO:0000259" key="1">
    <source>
        <dbReference type="PROSITE" id="PS51228"/>
    </source>
</evidence>
<gene>
    <name evidence="2" type="ORF">SAMN04487910_3626</name>
</gene>
<dbReference type="Proteomes" id="UP000198521">
    <property type="component" value="Unassembled WGS sequence"/>
</dbReference>
<feature type="domain" description="ACB" evidence="1">
    <location>
        <begin position="6"/>
        <end position="89"/>
    </location>
</feature>
<dbReference type="InterPro" id="IPR000582">
    <property type="entry name" value="Acyl-CoA-binding_protein"/>
</dbReference>
<dbReference type="InterPro" id="IPR014352">
    <property type="entry name" value="FERM/acyl-CoA-bd_prot_sf"/>
</dbReference>
<reference evidence="2 3" key="1">
    <citation type="submission" date="2016-10" db="EMBL/GenBank/DDBJ databases">
        <authorList>
            <person name="de Groot N.N."/>
        </authorList>
    </citation>
    <scope>NUCLEOTIDE SEQUENCE [LARGE SCALE GENOMIC DNA]</scope>
    <source>
        <strain evidence="2 3">DSM 25232</strain>
    </source>
</reference>
<proteinExistence type="predicted"/>
<dbReference type="Pfam" id="PF00887">
    <property type="entry name" value="ACBP"/>
    <property type="match status" value="1"/>
</dbReference>
<dbReference type="EMBL" id="FOAB01000007">
    <property type="protein sequence ID" value="SEL93147.1"/>
    <property type="molecule type" value="Genomic_DNA"/>
</dbReference>
<dbReference type="InterPro" id="IPR035984">
    <property type="entry name" value="Acyl-CoA-binding_sf"/>
</dbReference>
<dbReference type="SUPFAM" id="SSF47027">
    <property type="entry name" value="Acyl-CoA binding protein"/>
    <property type="match status" value="1"/>
</dbReference>
<evidence type="ECO:0000313" key="2">
    <source>
        <dbReference type="EMBL" id="SEL93147.1"/>
    </source>
</evidence>
<protein>
    <submittedName>
        <fullName evidence="2">Acyl-CoA-binding protein</fullName>
    </submittedName>
</protein>
<name>A0A1H7UA38_AQUAM</name>
<dbReference type="Gene3D" id="1.20.80.10">
    <property type="match status" value="1"/>
</dbReference>
<dbReference type="AlphaFoldDB" id="A0A1H7UA38"/>
<evidence type="ECO:0000313" key="3">
    <source>
        <dbReference type="Proteomes" id="UP000198521"/>
    </source>
</evidence>
<dbReference type="RefSeq" id="WP_091411063.1">
    <property type="nucleotide sequence ID" value="NZ_FOAB01000007.1"/>
</dbReference>
<dbReference type="GO" id="GO:0000062">
    <property type="term" value="F:fatty-acyl-CoA binding"/>
    <property type="evidence" value="ECO:0007669"/>
    <property type="project" value="InterPro"/>
</dbReference>
<dbReference type="OrthoDB" id="981216at2"/>